<proteinExistence type="predicted"/>
<gene>
    <name evidence="1" type="ORF">HDE69_002394</name>
</gene>
<sequence>MCFDYNKDDKCVNTPISIGKAFKAAREAGL</sequence>
<comment type="caution">
    <text evidence="1">The sequence shown here is derived from an EMBL/GenBank/DDBJ whole genome shotgun (WGS) entry which is preliminary data.</text>
</comment>
<reference evidence="1 2" key="1">
    <citation type="submission" date="2020-08" db="EMBL/GenBank/DDBJ databases">
        <title>Genomic Encyclopedia of Type Strains, Phase IV (KMG-V): Genome sequencing to study the core and pangenomes of soil and plant-associated prokaryotes.</title>
        <authorList>
            <person name="Whitman W."/>
        </authorList>
    </citation>
    <scope>NUCLEOTIDE SEQUENCE [LARGE SCALE GENOMIC DNA]</scope>
    <source>
        <strain evidence="1 2">MP7CTX6</strain>
    </source>
</reference>
<name>A0A7W8YT55_9SPHI</name>
<dbReference type="EMBL" id="JACHCF010000005">
    <property type="protein sequence ID" value="MBB5621333.1"/>
    <property type="molecule type" value="Genomic_DNA"/>
</dbReference>
<accession>A0A7W8YT55</accession>
<dbReference type="AlphaFoldDB" id="A0A7W8YT55"/>
<dbReference type="Proteomes" id="UP000537718">
    <property type="component" value="Unassembled WGS sequence"/>
</dbReference>
<evidence type="ECO:0000313" key="2">
    <source>
        <dbReference type="Proteomes" id="UP000537718"/>
    </source>
</evidence>
<organism evidence="1 2">
    <name type="scientific">Pedobacter cryoconitis</name>
    <dbReference type="NCBI Taxonomy" id="188932"/>
    <lineage>
        <taxon>Bacteria</taxon>
        <taxon>Pseudomonadati</taxon>
        <taxon>Bacteroidota</taxon>
        <taxon>Sphingobacteriia</taxon>
        <taxon>Sphingobacteriales</taxon>
        <taxon>Sphingobacteriaceae</taxon>
        <taxon>Pedobacter</taxon>
    </lineage>
</organism>
<protein>
    <submittedName>
        <fullName evidence="1">Uncharacterized protein</fullName>
    </submittedName>
</protein>
<evidence type="ECO:0000313" key="1">
    <source>
        <dbReference type="EMBL" id="MBB5621333.1"/>
    </source>
</evidence>